<gene>
    <name evidence="2" type="ORF">Nepgr_008215</name>
</gene>
<evidence type="ECO:0000313" key="2">
    <source>
        <dbReference type="EMBL" id="GMH06375.1"/>
    </source>
</evidence>
<protein>
    <recommendedName>
        <fullName evidence="1">J domain-containing protein</fullName>
    </recommendedName>
</protein>
<evidence type="ECO:0000259" key="1">
    <source>
        <dbReference type="PROSITE" id="PS50076"/>
    </source>
</evidence>
<dbReference type="PANTHER" id="PTHR45286:SF1">
    <property type="entry name" value="CHAPERONE DNAJ-DOMAIN SUPERFAMILY PROTEIN"/>
    <property type="match status" value="1"/>
</dbReference>
<sequence>MEFSEGAIRTELCHRRRMISLSPRLNPCRSNRQIMFLYPTGVRRWLGSRTEPNPAEFAGENAYEILGVSETSSFDKIKASFRKLAKETHPDIASSANDCNTSNRFIRIVAAYEILSDPSKRALYDHYLLTQRKIVHKHCRQRSSYHIYASYEITTQMEVVEWLRWYRNAVKDILSERRVVSGTGYFDVLERDLCSAIHAAYYGPEIGCMDLLPDRFEAEERSVYDTPEVLHLVSGRDLFGIVRIVDNVPELSEFCYEKLTSYRSVDLDLCNVVDDVMAKKDFSEVETIQTPQMDTEDIKCNKSDAYKNLELHVFGKLAATATRVPPRSSYGGIQNKASDDQIHIFLSSQEAPKYIIEGLSKNTTLNGTLSKIPLGTITGLGTNPEESSCFFYNTHGTKSHVILKHRTLLVKHMHWFQLGDEVSICECRCTRARLPPSKYWLFEPRCSMHDIGGWYVETFGRDNKSQTVQSRRYWDRTDGDPQFEKRLHPARLYKLEFLVLEIEILSTTSSEDVLSASQEQQVAELE</sequence>
<proteinExistence type="predicted"/>
<dbReference type="EMBL" id="BSYO01000006">
    <property type="protein sequence ID" value="GMH06375.1"/>
    <property type="molecule type" value="Genomic_DNA"/>
</dbReference>
<comment type="caution">
    <text evidence="2">The sequence shown here is derived from an EMBL/GenBank/DDBJ whole genome shotgun (WGS) entry which is preliminary data.</text>
</comment>
<dbReference type="Gene3D" id="1.10.287.110">
    <property type="entry name" value="DnaJ domain"/>
    <property type="match status" value="1"/>
</dbReference>
<dbReference type="Proteomes" id="UP001279734">
    <property type="component" value="Unassembled WGS sequence"/>
</dbReference>
<dbReference type="InterPro" id="IPR018253">
    <property type="entry name" value="DnaJ_domain_CS"/>
</dbReference>
<dbReference type="AlphaFoldDB" id="A0AAD3XJ65"/>
<dbReference type="SUPFAM" id="SSF46565">
    <property type="entry name" value="Chaperone J-domain"/>
    <property type="match status" value="1"/>
</dbReference>
<evidence type="ECO:0000313" key="3">
    <source>
        <dbReference type="Proteomes" id="UP001279734"/>
    </source>
</evidence>
<dbReference type="PRINTS" id="PR00625">
    <property type="entry name" value="JDOMAIN"/>
</dbReference>
<dbReference type="CDD" id="cd06257">
    <property type="entry name" value="DnaJ"/>
    <property type="match status" value="1"/>
</dbReference>
<feature type="domain" description="J" evidence="1">
    <location>
        <begin position="61"/>
        <end position="128"/>
    </location>
</feature>
<dbReference type="PANTHER" id="PTHR45286">
    <property type="entry name" value="CHAPERONE DNAJ-DOMAIN SUPERFAMILY PROTEIN"/>
    <property type="match status" value="1"/>
</dbReference>
<reference evidence="2" key="1">
    <citation type="submission" date="2023-05" db="EMBL/GenBank/DDBJ databases">
        <title>Nepenthes gracilis genome sequencing.</title>
        <authorList>
            <person name="Fukushima K."/>
        </authorList>
    </citation>
    <scope>NUCLEOTIDE SEQUENCE</scope>
    <source>
        <strain evidence="2">SING2019-196</strain>
    </source>
</reference>
<dbReference type="SMART" id="SM00271">
    <property type="entry name" value="DnaJ"/>
    <property type="match status" value="1"/>
</dbReference>
<dbReference type="InterPro" id="IPR036869">
    <property type="entry name" value="J_dom_sf"/>
</dbReference>
<dbReference type="InterPro" id="IPR001623">
    <property type="entry name" value="DnaJ_domain"/>
</dbReference>
<dbReference type="PROSITE" id="PS00636">
    <property type="entry name" value="DNAJ_1"/>
    <property type="match status" value="1"/>
</dbReference>
<accession>A0AAD3XJ65</accession>
<organism evidence="2 3">
    <name type="scientific">Nepenthes gracilis</name>
    <name type="common">Slender pitcher plant</name>
    <dbReference type="NCBI Taxonomy" id="150966"/>
    <lineage>
        <taxon>Eukaryota</taxon>
        <taxon>Viridiplantae</taxon>
        <taxon>Streptophyta</taxon>
        <taxon>Embryophyta</taxon>
        <taxon>Tracheophyta</taxon>
        <taxon>Spermatophyta</taxon>
        <taxon>Magnoliopsida</taxon>
        <taxon>eudicotyledons</taxon>
        <taxon>Gunneridae</taxon>
        <taxon>Pentapetalae</taxon>
        <taxon>Caryophyllales</taxon>
        <taxon>Nepenthaceae</taxon>
        <taxon>Nepenthes</taxon>
    </lineage>
</organism>
<dbReference type="PROSITE" id="PS50076">
    <property type="entry name" value="DNAJ_2"/>
    <property type="match status" value="1"/>
</dbReference>
<dbReference type="Pfam" id="PF00226">
    <property type="entry name" value="DnaJ"/>
    <property type="match status" value="1"/>
</dbReference>
<keyword evidence="3" id="KW-1185">Reference proteome</keyword>
<name>A0AAD3XJ65_NEPGR</name>